<protein>
    <submittedName>
        <fullName evidence="1">Uncharacterized protein</fullName>
    </submittedName>
</protein>
<name>A0A218M4T3_9CAUD</name>
<evidence type="ECO:0000313" key="2">
    <source>
        <dbReference type="Proteomes" id="UP000222640"/>
    </source>
</evidence>
<dbReference type="EMBL" id="KY951963">
    <property type="protein sequence ID" value="ASD51648.1"/>
    <property type="molecule type" value="Genomic_DNA"/>
</dbReference>
<dbReference type="Proteomes" id="UP000222640">
    <property type="component" value="Segment"/>
</dbReference>
<sequence>MKTNENYFTDEELLEYLSKGFTQQEISDELKRLGYFPNSLSMIEKMLKRIKKEHNANTLYHLAVILNKK</sequence>
<proteinExistence type="predicted"/>
<evidence type="ECO:0000313" key="1">
    <source>
        <dbReference type="EMBL" id="ASD51648.1"/>
    </source>
</evidence>
<reference evidence="1 2" key="1">
    <citation type="submission" date="2017-04" db="EMBL/GenBank/DDBJ databases">
        <title>Long-term genomic coevolution of host-parasite interaction in the natural environment.</title>
        <authorList>
            <person name="Laanto E."/>
            <person name="Hoikkala V."/>
            <person name="Ravantti J."/>
            <person name="Sundberg L.-R."/>
        </authorList>
    </citation>
    <scope>NUCLEOTIDE SEQUENCE [LARGE SCALE GENOMIC DNA]</scope>
</reference>
<accession>A0A218M4T3</accession>
<organism evidence="1 2">
    <name type="scientific">Flavobacterium phage FCV-3</name>
    <dbReference type="NCBI Taxonomy" id="1983586"/>
    <lineage>
        <taxon>Viruses</taxon>
        <taxon>Duplodnaviria</taxon>
        <taxon>Heunggongvirae</taxon>
        <taxon>Uroviricota</taxon>
        <taxon>Caudoviricetes</taxon>
        <taxon>Ficleduovirus</taxon>
        <taxon>Ficleduovirus FCV1</taxon>
    </lineage>
</organism>